<protein>
    <submittedName>
        <fullName evidence="1">Uncharacterized protein</fullName>
    </submittedName>
</protein>
<evidence type="ECO:0000313" key="2">
    <source>
        <dbReference type="Proteomes" id="UP000183954"/>
    </source>
</evidence>
<dbReference type="AlphaFoldDB" id="A0A1M5WIF9"/>
<dbReference type="STRING" id="1121420.SAMN02746098_01623"/>
<keyword evidence="2" id="KW-1185">Reference proteome</keyword>
<dbReference type="OrthoDB" id="2050727at2"/>
<reference evidence="2" key="1">
    <citation type="submission" date="2016-11" db="EMBL/GenBank/DDBJ databases">
        <authorList>
            <person name="Varghese N."/>
            <person name="Submissions S."/>
        </authorList>
    </citation>
    <scope>NUCLEOTIDE SEQUENCE [LARGE SCALE GENOMIC DNA]</scope>
    <source>
        <strain evidence="2">DSM 15449</strain>
    </source>
</reference>
<name>A0A1M5WIF9_9FIRM</name>
<dbReference type="Proteomes" id="UP000183954">
    <property type="component" value="Unassembled WGS sequence"/>
</dbReference>
<sequence length="116" mass="13130">MQYRPGMFSEVSIRNGMKEWIESRFDRCDNPSIYNELPHEVKDVLDAWIFANILPGKRTSTRRSVYGLKTDFQRATGIYLYSGAFAGAMVKAGYRPMNPSNPSGRFNVITNKNGVG</sequence>
<dbReference type="EMBL" id="FQXJ01000005">
    <property type="protein sequence ID" value="SHH87003.1"/>
    <property type="molecule type" value="Genomic_DNA"/>
</dbReference>
<proteinExistence type="predicted"/>
<dbReference type="RefSeq" id="WP_073029231.1">
    <property type="nucleotide sequence ID" value="NZ_FQXJ01000005.1"/>
</dbReference>
<accession>A0A1M5WIF9</accession>
<gene>
    <name evidence="1" type="ORF">SAMN02746098_01623</name>
</gene>
<organism evidence="1 2">
    <name type="scientific">Desulfosporosinus lacus DSM 15449</name>
    <dbReference type="NCBI Taxonomy" id="1121420"/>
    <lineage>
        <taxon>Bacteria</taxon>
        <taxon>Bacillati</taxon>
        <taxon>Bacillota</taxon>
        <taxon>Clostridia</taxon>
        <taxon>Eubacteriales</taxon>
        <taxon>Desulfitobacteriaceae</taxon>
        <taxon>Desulfosporosinus</taxon>
    </lineage>
</organism>
<evidence type="ECO:0000313" key="1">
    <source>
        <dbReference type="EMBL" id="SHH87003.1"/>
    </source>
</evidence>